<sequence>MTPVPFTLFSPFRLLFVAALTLVAATLTRADAAGYEPGKTYRDAKGYVEFQPGSLPIIITAPHGGEKGPSSIPDRTEGVLVSDANTQDLARQIAAEFSRRTGRQVHLVLNLLHRRKLDPNREIKEAAQGNPDAEAAWRNYHAAIDRAKASALAAYGFAFLVDVHGHGHAIPRLELGYALDNAALNVTDAALDAADVGPHTTINDLAARTKEPFSKLLRGPGSLGDLFQQHGFRAVPSPQEPQPGNNLFFAGGYTVRRHAAWPDSTGVDGVQIECNRDARATPKSRAQLAAAIADVLTTFLAQRYAYTLPAPSARPAVARSE</sequence>
<keyword evidence="1" id="KW-0732">Signal</keyword>
<dbReference type="Gene3D" id="3.40.630.40">
    <property type="entry name" value="Zn-dependent exopeptidases"/>
    <property type="match status" value="1"/>
</dbReference>
<organism evidence="2 3">
    <name type="scientific">Horticoccus luteus</name>
    <dbReference type="NCBI Taxonomy" id="2862869"/>
    <lineage>
        <taxon>Bacteria</taxon>
        <taxon>Pseudomonadati</taxon>
        <taxon>Verrucomicrobiota</taxon>
        <taxon>Opitutia</taxon>
        <taxon>Opitutales</taxon>
        <taxon>Opitutaceae</taxon>
        <taxon>Horticoccus</taxon>
    </lineage>
</organism>
<dbReference type="Pfam" id="PF05013">
    <property type="entry name" value="FGase"/>
    <property type="match status" value="1"/>
</dbReference>
<feature type="signal peptide" evidence="1">
    <location>
        <begin position="1"/>
        <end position="32"/>
    </location>
</feature>
<feature type="chain" id="PRO_5034609647" evidence="1">
    <location>
        <begin position="33"/>
        <end position="321"/>
    </location>
</feature>
<dbReference type="InterPro" id="IPR007709">
    <property type="entry name" value="N-FG_amidohydro"/>
</dbReference>
<evidence type="ECO:0000313" key="3">
    <source>
        <dbReference type="Proteomes" id="UP000825051"/>
    </source>
</evidence>
<dbReference type="RefSeq" id="WP_220160978.1">
    <property type="nucleotide sequence ID" value="NZ_CP080507.1"/>
</dbReference>
<evidence type="ECO:0000256" key="1">
    <source>
        <dbReference type="SAM" id="SignalP"/>
    </source>
</evidence>
<name>A0A8F9XKA3_9BACT</name>
<proteinExistence type="predicted"/>
<accession>A0A8F9XKA3</accession>
<dbReference type="SUPFAM" id="SSF53187">
    <property type="entry name" value="Zn-dependent exopeptidases"/>
    <property type="match status" value="1"/>
</dbReference>
<reference evidence="2" key="1">
    <citation type="submission" date="2021-08" db="EMBL/GenBank/DDBJ databases">
        <title>Genome of a novel bacterium of the phylum Verrucomicrobia, Oleiharenicola sp. KSB-15.</title>
        <authorList>
            <person name="Chung J.-H."/>
            <person name="Ahn J.-H."/>
            <person name="Yoon Y."/>
            <person name="Kim D.-Y."/>
            <person name="An S.-H."/>
            <person name="Park I."/>
            <person name="Yeon J."/>
        </authorList>
    </citation>
    <scope>NUCLEOTIDE SEQUENCE</scope>
    <source>
        <strain evidence="2">KSB-15</strain>
    </source>
</reference>
<protein>
    <submittedName>
        <fullName evidence="2">N-formylglutamate amidohydrolase</fullName>
    </submittedName>
</protein>
<evidence type="ECO:0000313" key="2">
    <source>
        <dbReference type="EMBL" id="QYM77874.1"/>
    </source>
</evidence>
<dbReference type="AlphaFoldDB" id="A0A8F9XKA3"/>
<gene>
    <name evidence="2" type="ORF">K0B96_11145</name>
</gene>
<dbReference type="EMBL" id="CP080507">
    <property type="protein sequence ID" value="QYM77874.1"/>
    <property type="molecule type" value="Genomic_DNA"/>
</dbReference>
<dbReference type="KEGG" id="ole:K0B96_11145"/>
<dbReference type="Proteomes" id="UP000825051">
    <property type="component" value="Chromosome"/>
</dbReference>
<keyword evidence="3" id="KW-1185">Reference proteome</keyword>